<dbReference type="OrthoDB" id="334910at2"/>
<evidence type="ECO:0000313" key="3">
    <source>
        <dbReference type="Proteomes" id="UP000238220"/>
    </source>
</evidence>
<dbReference type="EMBL" id="PSNW01000011">
    <property type="protein sequence ID" value="PPE72563.1"/>
    <property type="molecule type" value="Genomic_DNA"/>
</dbReference>
<gene>
    <name evidence="2" type="ORF">C3942_17445</name>
</gene>
<evidence type="ECO:0000313" key="2">
    <source>
        <dbReference type="EMBL" id="PPE72563.1"/>
    </source>
</evidence>
<dbReference type="Pfam" id="PF11220">
    <property type="entry name" value="DUF3015"/>
    <property type="match status" value="1"/>
</dbReference>
<evidence type="ECO:0008006" key="4">
    <source>
        <dbReference type="Google" id="ProtNLM"/>
    </source>
</evidence>
<organism evidence="2 3">
    <name type="scientific">Solimonas fluminis</name>
    <dbReference type="NCBI Taxonomy" id="2086571"/>
    <lineage>
        <taxon>Bacteria</taxon>
        <taxon>Pseudomonadati</taxon>
        <taxon>Pseudomonadota</taxon>
        <taxon>Gammaproteobacteria</taxon>
        <taxon>Nevskiales</taxon>
        <taxon>Nevskiaceae</taxon>
        <taxon>Solimonas</taxon>
    </lineage>
</organism>
<dbReference type="InterPro" id="IPR021383">
    <property type="entry name" value="DUF3015"/>
</dbReference>
<feature type="signal peptide" evidence="1">
    <location>
        <begin position="1"/>
        <end position="19"/>
    </location>
</feature>
<evidence type="ECO:0000256" key="1">
    <source>
        <dbReference type="SAM" id="SignalP"/>
    </source>
</evidence>
<keyword evidence="3" id="KW-1185">Reference proteome</keyword>
<name>A0A2S5TC27_9GAMM</name>
<proteinExistence type="predicted"/>
<dbReference type="Proteomes" id="UP000238220">
    <property type="component" value="Unassembled WGS sequence"/>
</dbReference>
<dbReference type="RefSeq" id="WP_104231649.1">
    <property type="nucleotide sequence ID" value="NZ_PSNW01000011.1"/>
</dbReference>
<feature type="chain" id="PRO_5015516263" description="DUF3015 domain-containing protein" evidence="1">
    <location>
        <begin position="20"/>
        <end position="158"/>
    </location>
</feature>
<keyword evidence="1" id="KW-0732">Signal</keyword>
<accession>A0A2S5TC27</accession>
<sequence length="158" mass="16098">MKKLVTGAVLLIASSSAFAEAPGGPNCGWGNMLFNGQSGIAPHFLASTTNGTSGNATFGMTTGTNGCSVDGKLTYGGKQMIGAMFDEFSADVAVGQGEALNAVAVAYGVAKEDRAAFAALAHNNFSVLFPSENVTAEEVTASLESLMKTDATLSKYVI</sequence>
<protein>
    <recommendedName>
        <fullName evidence="4">DUF3015 domain-containing protein</fullName>
    </recommendedName>
</protein>
<reference evidence="2 3" key="1">
    <citation type="submission" date="2018-02" db="EMBL/GenBank/DDBJ databases">
        <title>Genome sequencing of Solimonas sp. HR-BB.</title>
        <authorList>
            <person name="Lee Y."/>
            <person name="Jeon C.O."/>
        </authorList>
    </citation>
    <scope>NUCLEOTIDE SEQUENCE [LARGE SCALE GENOMIC DNA]</scope>
    <source>
        <strain evidence="2 3">HR-BB</strain>
    </source>
</reference>
<dbReference type="AlphaFoldDB" id="A0A2S5TC27"/>
<comment type="caution">
    <text evidence="2">The sequence shown here is derived from an EMBL/GenBank/DDBJ whole genome shotgun (WGS) entry which is preliminary data.</text>
</comment>